<comment type="caution">
    <text evidence="2">The sequence shown here is derived from an EMBL/GenBank/DDBJ whole genome shotgun (WGS) entry which is preliminary data.</text>
</comment>
<dbReference type="InterPro" id="IPR036390">
    <property type="entry name" value="WH_DNA-bd_sf"/>
</dbReference>
<dbReference type="SUPFAM" id="SSF46785">
    <property type="entry name" value="Winged helix' DNA-binding domain"/>
    <property type="match status" value="1"/>
</dbReference>
<keyword evidence="3" id="KW-1185">Reference proteome</keyword>
<comment type="similarity">
    <text evidence="1">Belongs to the ROK (NagC/XylR) family.</text>
</comment>
<dbReference type="Proteomes" id="UP001165405">
    <property type="component" value="Unassembled WGS sequence"/>
</dbReference>
<dbReference type="PANTHER" id="PTHR18964:SF149">
    <property type="entry name" value="BIFUNCTIONAL UDP-N-ACETYLGLUCOSAMINE 2-EPIMERASE_N-ACETYLMANNOSAMINE KINASE"/>
    <property type="match status" value="1"/>
</dbReference>
<name>A0AA41QBM1_9MICO</name>
<organism evidence="2 3">
    <name type="scientific">Antribacter soli</name>
    <dbReference type="NCBI Taxonomy" id="2910976"/>
    <lineage>
        <taxon>Bacteria</taxon>
        <taxon>Bacillati</taxon>
        <taxon>Actinomycetota</taxon>
        <taxon>Actinomycetes</taxon>
        <taxon>Micrococcales</taxon>
        <taxon>Promicromonosporaceae</taxon>
        <taxon>Antribacter</taxon>
    </lineage>
</organism>
<dbReference type="PROSITE" id="PS01125">
    <property type="entry name" value="ROK"/>
    <property type="match status" value="1"/>
</dbReference>
<dbReference type="Pfam" id="PF00480">
    <property type="entry name" value="ROK"/>
    <property type="match status" value="1"/>
</dbReference>
<gene>
    <name evidence="2" type="ORF">L1785_01315</name>
</gene>
<dbReference type="RefSeq" id="WP_236087301.1">
    <property type="nucleotide sequence ID" value="NZ_JAKGSG010000005.1"/>
</dbReference>
<proteinExistence type="inferred from homology"/>
<evidence type="ECO:0000313" key="2">
    <source>
        <dbReference type="EMBL" id="MCF4119616.1"/>
    </source>
</evidence>
<dbReference type="InterPro" id="IPR036388">
    <property type="entry name" value="WH-like_DNA-bd_sf"/>
</dbReference>
<dbReference type="Gene3D" id="3.30.420.40">
    <property type="match status" value="2"/>
</dbReference>
<dbReference type="InterPro" id="IPR043129">
    <property type="entry name" value="ATPase_NBD"/>
</dbReference>
<accession>A0AA41QBM1</accession>
<dbReference type="EMBL" id="JAKGSG010000005">
    <property type="protein sequence ID" value="MCF4119616.1"/>
    <property type="molecule type" value="Genomic_DNA"/>
</dbReference>
<evidence type="ECO:0000256" key="1">
    <source>
        <dbReference type="ARBA" id="ARBA00006479"/>
    </source>
</evidence>
<reference evidence="2" key="1">
    <citation type="submission" date="2022-01" db="EMBL/GenBank/DDBJ databases">
        <title>Antribacter sp. nov., isolated from Guizhou of China.</title>
        <authorList>
            <person name="Chengliang C."/>
            <person name="Ya Z."/>
        </authorList>
    </citation>
    <scope>NUCLEOTIDE SEQUENCE</scope>
    <source>
        <strain evidence="2">KLBMP 9083</strain>
    </source>
</reference>
<dbReference type="Pfam" id="PF13412">
    <property type="entry name" value="HTH_24"/>
    <property type="match status" value="1"/>
</dbReference>
<protein>
    <submittedName>
        <fullName evidence="2">ROK family transcriptional regulator</fullName>
    </submittedName>
</protein>
<evidence type="ECO:0000313" key="3">
    <source>
        <dbReference type="Proteomes" id="UP001165405"/>
    </source>
</evidence>
<dbReference type="InterPro" id="IPR000600">
    <property type="entry name" value="ROK"/>
</dbReference>
<dbReference type="InterPro" id="IPR049874">
    <property type="entry name" value="ROK_cs"/>
</dbReference>
<dbReference type="SUPFAM" id="SSF53067">
    <property type="entry name" value="Actin-like ATPase domain"/>
    <property type="match status" value="1"/>
</dbReference>
<dbReference type="PANTHER" id="PTHR18964">
    <property type="entry name" value="ROK (REPRESSOR, ORF, KINASE) FAMILY"/>
    <property type="match status" value="1"/>
</dbReference>
<sequence>MTRPLRTRSAAETEGAVLDLVRSGGVISRVELAEQSGLTGASISRVVKRLLDRGLLVETGQGDRTGGKRRTLLELSTGGRYAVGVSVDHARLTYVLVNLRGEVVANVEAPGIGQDPPVTVVRRAAQGVRELLDGQELCVREVAGVGVAVPGRLDPGPPGSDGSSRLATEWERLGLEAVLGEALGLPVRVEHDHVSAALGEFWVGKVPASASFACVYLSEGFGLGLRLRGDVHRGASRTAGDVGHMVLDAGGAPCWCGSQGCLEALAGPAAVVARVMASTAGGELGLTGSRAAQHREFATVCRAAADHDGVAAGRDATREACREAVEASARYVGTALLSIVNVLDLDRIVLAGPGFAEAGPLYADSVRAEVERRSSRRETGPVTVELSGLGLYSAAVGAATTAFA</sequence>
<dbReference type="AlphaFoldDB" id="A0AA41QBM1"/>
<dbReference type="Gene3D" id="1.10.10.10">
    <property type="entry name" value="Winged helix-like DNA-binding domain superfamily/Winged helix DNA-binding domain"/>
    <property type="match status" value="1"/>
</dbReference>